<organism evidence="2 3">
    <name type="scientific">Albidovulum denitrificans</name>
    <dbReference type="NCBI Taxonomy" id="404881"/>
    <lineage>
        <taxon>Bacteria</taxon>
        <taxon>Pseudomonadati</taxon>
        <taxon>Pseudomonadota</taxon>
        <taxon>Alphaproteobacteria</taxon>
        <taxon>Rhodobacterales</taxon>
        <taxon>Paracoccaceae</taxon>
        <taxon>Albidovulum</taxon>
    </lineage>
</organism>
<comment type="caution">
    <text evidence="2">The sequence shown here is derived from an EMBL/GenBank/DDBJ whole genome shotgun (WGS) entry which is preliminary data.</text>
</comment>
<gene>
    <name evidence="2" type="ORF">LX70_02425</name>
</gene>
<keyword evidence="1" id="KW-0732">Signal</keyword>
<dbReference type="AlphaFoldDB" id="A0A2S8S5S2"/>
<reference evidence="2 3" key="1">
    <citation type="submission" date="2018-02" db="EMBL/GenBank/DDBJ databases">
        <title>Genomic Encyclopedia of Archaeal and Bacterial Type Strains, Phase II (KMG-II): from individual species to whole genera.</title>
        <authorList>
            <person name="Goeker M."/>
        </authorList>
    </citation>
    <scope>NUCLEOTIDE SEQUENCE [LARGE SCALE GENOMIC DNA]</scope>
    <source>
        <strain evidence="2 3">DSM 18921</strain>
    </source>
</reference>
<sequence>MTRARVILSAGFCLMLAACSQPRAHAALRVTPDGVRVAPSLSTTIAGIGVSVSQ</sequence>
<evidence type="ECO:0000313" key="2">
    <source>
        <dbReference type="EMBL" id="PQV56161.1"/>
    </source>
</evidence>
<keyword evidence="3" id="KW-1185">Reference proteome</keyword>
<dbReference type="EMBL" id="PVEP01000005">
    <property type="protein sequence ID" value="PQV56161.1"/>
    <property type="molecule type" value="Genomic_DNA"/>
</dbReference>
<name>A0A2S8S5S2_9RHOB</name>
<evidence type="ECO:0000256" key="1">
    <source>
        <dbReference type="SAM" id="SignalP"/>
    </source>
</evidence>
<feature type="chain" id="PRO_5015394028" evidence="1">
    <location>
        <begin position="27"/>
        <end position="54"/>
    </location>
</feature>
<dbReference type="PROSITE" id="PS51257">
    <property type="entry name" value="PROKAR_LIPOPROTEIN"/>
    <property type="match status" value="1"/>
</dbReference>
<feature type="signal peptide" evidence="1">
    <location>
        <begin position="1"/>
        <end position="26"/>
    </location>
</feature>
<dbReference type="RefSeq" id="WP_170076183.1">
    <property type="nucleotide sequence ID" value="NZ_PVEP01000005.1"/>
</dbReference>
<protein>
    <submittedName>
        <fullName evidence="2">Uncharacterized protein</fullName>
    </submittedName>
</protein>
<proteinExistence type="predicted"/>
<evidence type="ECO:0000313" key="3">
    <source>
        <dbReference type="Proteomes" id="UP000238338"/>
    </source>
</evidence>
<dbReference type="Proteomes" id="UP000238338">
    <property type="component" value="Unassembled WGS sequence"/>
</dbReference>
<accession>A0A2S8S5S2</accession>